<dbReference type="PATRIC" id="fig|178606.4.peg.1788"/>
<protein>
    <submittedName>
        <fullName evidence="1">Uncharacterized protein</fullName>
    </submittedName>
</protein>
<dbReference type="AlphaFoldDB" id="A0A094WD63"/>
<comment type="caution">
    <text evidence="1">The sequence shown here is derived from an EMBL/GenBank/DDBJ whole genome shotgun (WGS) entry which is preliminary data.</text>
</comment>
<dbReference type="Proteomes" id="UP000029452">
    <property type="component" value="Unassembled WGS sequence"/>
</dbReference>
<reference evidence="1 2" key="1">
    <citation type="submission" date="2014-06" db="EMBL/GenBank/DDBJ databases">
        <title>Draft genome sequence of iron oxidizing acidophile Leptospirillum ferriphilum DSM14647.</title>
        <authorList>
            <person name="Cardenas J.P."/>
            <person name="Lazcano M."/>
            <person name="Ossandon F.J."/>
            <person name="Corbett M."/>
            <person name="Holmes D.S."/>
            <person name="Watkin E."/>
        </authorList>
    </citation>
    <scope>NUCLEOTIDE SEQUENCE [LARGE SCALE GENOMIC DNA]</scope>
    <source>
        <strain evidence="1 2">DSM 14647</strain>
    </source>
</reference>
<sequence length="46" mass="5595">MKKKKSSPLEREASPQNHLLSHCYRSLFRNRISLYQYLKEYLVKIP</sequence>
<evidence type="ECO:0000313" key="2">
    <source>
        <dbReference type="Proteomes" id="UP000029452"/>
    </source>
</evidence>
<name>A0A094WD63_9BACT</name>
<gene>
    <name evidence="1" type="ORF">LptCag_0190</name>
</gene>
<proteinExistence type="predicted"/>
<evidence type="ECO:0000313" key="1">
    <source>
        <dbReference type="EMBL" id="KGA93577.1"/>
    </source>
</evidence>
<accession>A0A094WD63</accession>
<dbReference type="EMBL" id="JPGK01000006">
    <property type="protein sequence ID" value="KGA93577.1"/>
    <property type="molecule type" value="Genomic_DNA"/>
</dbReference>
<organism evidence="1 2">
    <name type="scientific">Leptospirillum ferriphilum</name>
    <dbReference type="NCBI Taxonomy" id="178606"/>
    <lineage>
        <taxon>Bacteria</taxon>
        <taxon>Pseudomonadati</taxon>
        <taxon>Nitrospirota</taxon>
        <taxon>Nitrospiria</taxon>
        <taxon>Nitrospirales</taxon>
        <taxon>Nitrospiraceae</taxon>
        <taxon>Leptospirillum</taxon>
    </lineage>
</organism>